<gene>
    <name evidence="1" type="ORF">CRD60_00875</name>
</gene>
<reference evidence="1 2" key="1">
    <citation type="submission" date="2017-10" db="EMBL/GenBank/DDBJ databases">
        <title>Bifidobacterium xylocopum sp. nov. and Bifidobacterium aemilianum sp. nov., from the carpenter bee (Xylocopa violacea) digestive tract.</title>
        <authorList>
            <person name="Alberoni D."/>
            <person name="Baffoni L."/>
            <person name="Di Gioia D."/>
            <person name="Gaggia F."/>
            <person name="Biavati B."/>
        </authorList>
    </citation>
    <scope>NUCLEOTIDE SEQUENCE [LARGE SCALE GENOMIC DNA]</scope>
    <source>
        <strain evidence="1 2">XV10</strain>
    </source>
</reference>
<dbReference type="AlphaFoldDB" id="A0A366K9M8"/>
<name>A0A366K9M8_9BIFI</name>
<dbReference type="RefSeq" id="WP_127975596.1">
    <property type="nucleotide sequence ID" value="NZ_PDCG01000001.1"/>
</dbReference>
<dbReference type="OrthoDB" id="5194507at2"/>
<evidence type="ECO:0000313" key="2">
    <source>
        <dbReference type="Proteomes" id="UP000252530"/>
    </source>
</evidence>
<proteinExistence type="predicted"/>
<organism evidence="1 2">
    <name type="scientific">Bifidobacterium aemilianum</name>
    <dbReference type="NCBI Taxonomy" id="2493120"/>
    <lineage>
        <taxon>Bacteria</taxon>
        <taxon>Bacillati</taxon>
        <taxon>Actinomycetota</taxon>
        <taxon>Actinomycetes</taxon>
        <taxon>Bifidobacteriales</taxon>
        <taxon>Bifidobacteriaceae</taxon>
        <taxon>Bifidobacterium</taxon>
    </lineage>
</organism>
<dbReference type="EMBL" id="PDCG01000001">
    <property type="protein sequence ID" value="RBP98450.1"/>
    <property type="molecule type" value="Genomic_DNA"/>
</dbReference>
<comment type="caution">
    <text evidence="1">The sequence shown here is derived from an EMBL/GenBank/DDBJ whole genome shotgun (WGS) entry which is preliminary data.</text>
</comment>
<keyword evidence="2" id="KW-1185">Reference proteome</keyword>
<protein>
    <submittedName>
        <fullName evidence="1">Uncharacterized protein</fullName>
    </submittedName>
</protein>
<sequence length="128" mass="13659">MTDVLGRAVVLEADLLLVAGVTNTRRVRYMRRVRGEDGPSPVDMSGWSAVCQIRRSGTLVADLSPWVSLGADGVARIDPPPGVSRAWGHVSGVWDLVVCDPDGMVVRLVAGSATIIEPVSKTEVEHDV</sequence>
<evidence type="ECO:0000313" key="1">
    <source>
        <dbReference type="EMBL" id="RBP98450.1"/>
    </source>
</evidence>
<accession>A0A366K9M8</accession>
<dbReference type="Proteomes" id="UP000252530">
    <property type="component" value="Unassembled WGS sequence"/>
</dbReference>